<evidence type="ECO:0000313" key="2">
    <source>
        <dbReference type="Proteomes" id="UP000838756"/>
    </source>
</evidence>
<organism evidence="1 2">
    <name type="scientific">Pararge aegeria aegeria</name>
    <dbReference type="NCBI Taxonomy" id="348720"/>
    <lineage>
        <taxon>Eukaryota</taxon>
        <taxon>Metazoa</taxon>
        <taxon>Ecdysozoa</taxon>
        <taxon>Arthropoda</taxon>
        <taxon>Hexapoda</taxon>
        <taxon>Insecta</taxon>
        <taxon>Pterygota</taxon>
        <taxon>Neoptera</taxon>
        <taxon>Endopterygota</taxon>
        <taxon>Lepidoptera</taxon>
        <taxon>Glossata</taxon>
        <taxon>Ditrysia</taxon>
        <taxon>Papilionoidea</taxon>
        <taxon>Nymphalidae</taxon>
        <taxon>Satyrinae</taxon>
        <taxon>Satyrini</taxon>
        <taxon>Parargina</taxon>
        <taxon>Pararge</taxon>
    </lineage>
</organism>
<name>A0A8S4RFC0_9NEOP</name>
<accession>A0A8S4RFC0</accession>
<keyword evidence="2" id="KW-1185">Reference proteome</keyword>
<proteinExistence type="predicted"/>
<dbReference type="Proteomes" id="UP000838756">
    <property type="component" value="Unassembled WGS sequence"/>
</dbReference>
<dbReference type="OrthoDB" id="1293503at2759"/>
<comment type="caution">
    <text evidence="1">The sequence shown here is derived from an EMBL/GenBank/DDBJ whole genome shotgun (WGS) entry which is preliminary data.</text>
</comment>
<protein>
    <submittedName>
        <fullName evidence="1">Jg25598 protein</fullName>
    </submittedName>
</protein>
<gene>
    <name evidence="1" type="primary">jg25598</name>
    <name evidence="1" type="ORF">PAEG_LOCUS11935</name>
</gene>
<evidence type="ECO:0000313" key="1">
    <source>
        <dbReference type="EMBL" id="CAH2234037.1"/>
    </source>
</evidence>
<sequence length="159" mass="17652">MSQATGGSKFNDRFLNVLLTSQSLKQSQMSYIMVLVDLLFDCCGSLGQLFGLIKERLSSNVQIGILKFFGHIVRNKNSMERLVVQESVEGKRLRARSPTRRADLIKAPTPNLYSPIAKTLKTVTSGGARENGLSPTTTIVKSERLRRRDLIILVSLISV</sequence>
<reference evidence="1" key="1">
    <citation type="submission" date="2022-03" db="EMBL/GenBank/DDBJ databases">
        <authorList>
            <person name="Lindestad O."/>
        </authorList>
    </citation>
    <scope>NUCLEOTIDE SEQUENCE</scope>
</reference>
<dbReference type="EMBL" id="CAKXAJ010025025">
    <property type="protein sequence ID" value="CAH2234037.1"/>
    <property type="molecule type" value="Genomic_DNA"/>
</dbReference>
<dbReference type="AlphaFoldDB" id="A0A8S4RFC0"/>